<dbReference type="AlphaFoldDB" id="W6QP31"/>
<accession>W6QP31</accession>
<keyword evidence="2" id="KW-1185">Reference proteome</keyword>
<organism evidence="1 2">
    <name type="scientific">Penicillium roqueforti (strain FM164)</name>
    <dbReference type="NCBI Taxonomy" id="1365484"/>
    <lineage>
        <taxon>Eukaryota</taxon>
        <taxon>Fungi</taxon>
        <taxon>Dikarya</taxon>
        <taxon>Ascomycota</taxon>
        <taxon>Pezizomycotina</taxon>
        <taxon>Eurotiomycetes</taxon>
        <taxon>Eurotiomycetidae</taxon>
        <taxon>Eurotiales</taxon>
        <taxon>Aspergillaceae</taxon>
        <taxon>Penicillium</taxon>
    </lineage>
</organism>
<proteinExistence type="predicted"/>
<reference evidence="1" key="1">
    <citation type="journal article" date="2014" name="Nat. Commun.">
        <title>Multiple recent horizontal transfers of a large genomic region in cheese making fungi.</title>
        <authorList>
            <person name="Cheeseman K."/>
            <person name="Ropars J."/>
            <person name="Renault P."/>
            <person name="Dupont J."/>
            <person name="Gouzy J."/>
            <person name="Branca A."/>
            <person name="Abraham A.L."/>
            <person name="Ceppi M."/>
            <person name="Conseiller E."/>
            <person name="Debuchy R."/>
            <person name="Malagnac F."/>
            <person name="Goarin A."/>
            <person name="Silar P."/>
            <person name="Lacoste S."/>
            <person name="Sallet E."/>
            <person name="Bensimon A."/>
            <person name="Giraud T."/>
            <person name="Brygoo Y."/>
        </authorList>
    </citation>
    <scope>NUCLEOTIDE SEQUENCE [LARGE SCALE GENOMIC DNA]</scope>
    <source>
        <strain evidence="1">FM164</strain>
    </source>
</reference>
<evidence type="ECO:0000313" key="1">
    <source>
        <dbReference type="EMBL" id="CDM31342.1"/>
    </source>
</evidence>
<gene>
    <name evidence="1" type="ORF">PROQFM164_S02g001492</name>
</gene>
<sequence length="49" mass="5626">MPGILYINDSGIPPRSMEEYNHWCECLSRVHLAESLSDLGSDVYFVHIM</sequence>
<name>W6QP31_PENRF</name>
<dbReference type="Proteomes" id="UP000030686">
    <property type="component" value="Unassembled WGS sequence"/>
</dbReference>
<protein>
    <submittedName>
        <fullName evidence="1">Genomic scaffold, ProqFM164S02</fullName>
    </submittedName>
</protein>
<dbReference type="EMBL" id="HG792016">
    <property type="protein sequence ID" value="CDM31342.1"/>
    <property type="molecule type" value="Genomic_DNA"/>
</dbReference>
<evidence type="ECO:0000313" key="2">
    <source>
        <dbReference type="Proteomes" id="UP000030686"/>
    </source>
</evidence>